<feature type="region of interest" description="Disordered" evidence="1">
    <location>
        <begin position="22"/>
        <end position="45"/>
    </location>
</feature>
<evidence type="ECO:0000313" key="4">
    <source>
        <dbReference type="Proteomes" id="UP000479710"/>
    </source>
</evidence>
<reference evidence="3 4" key="1">
    <citation type="submission" date="2019-11" db="EMBL/GenBank/DDBJ databases">
        <title>Whole genome sequence of Oryza granulata.</title>
        <authorList>
            <person name="Li W."/>
        </authorList>
    </citation>
    <scope>NUCLEOTIDE SEQUENCE [LARGE SCALE GENOMIC DNA]</scope>
    <source>
        <strain evidence="4">cv. Menghai</strain>
        <tissue evidence="3">Leaf</tissue>
    </source>
</reference>
<evidence type="ECO:0000256" key="2">
    <source>
        <dbReference type="SAM" id="SignalP"/>
    </source>
</evidence>
<dbReference type="EMBL" id="SPHZ02000008">
    <property type="protein sequence ID" value="KAF0904265.1"/>
    <property type="molecule type" value="Genomic_DNA"/>
</dbReference>
<evidence type="ECO:0000256" key="1">
    <source>
        <dbReference type="SAM" id="MobiDB-lite"/>
    </source>
</evidence>
<feature type="signal peptide" evidence="2">
    <location>
        <begin position="1"/>
        <end position="25"/>
    </location>
</feature>
<keyword evidence="4" id="KW-1185">Reference proteome</keyword>
<name>A0A6G1CUF8_9ORYZ</name>
<proteinExistence type="predicted"/>
<organism evidence="3 4">
    <name type="scientific">Oryza meyeriana var. granulata</name>
    <dbReference type="NCBI Taxonomy" id="110450"/>
    <lineage>
        <taxon>Eukaryota</taxon>
        <taxon>Viridiplantae</taxon>
        <taxon>Streptophyta</taxon>
        <taxon>Embryophyta</taxon>
        <taxon>Tracheophyta</taxon>
        <taxon>Spermatophyta</taxon>
        <taxon>Magnoliopsida</taxon>
        <taxon>Liliopsida</taxon>
        <taxon>Poales</taxon>
        <taxon>Poaceae</taxon>
        <taxon>BOP clade</taxon>
        <taxon>Oryzoideae</taxon>
        <taxon>Oryzeae</taxon>
        <taxon>Oryzinae</taxon>
        <taxon>Oryza</taxon>
        <taxon>Oryza meyeriana</taxon>
    </lineage>
</organism>
<accession>A0A6G1CUF8</accession>
<evidence type="ECO:0000313" key="3">
    <source>
        <dbReference type="EMBL" id="KAF0904265.1"/>
    </source>
</evidence>
<dbReference type="AlphaFoldDB" id="A0A6G1CUF8"/>
<feature type="chain" id="PRO_5026011284" evidence="2">
    <location>
        <begin position="26"/>
        <end position="80"/>
    </location>
</feature>
<gene>
    <name evidence="3" type="ORF">E2562_033029</name>
</gene>
<keyword evidence="2" id="KW-0732">Signal</keyword>
<feature type="non-terminal residue" evidence="3">
    <location>
        <position position="1"/>
    </location>
</feature>
<dbReference type="Proteomes" id="UP000479710">
    <property type="component" value="Unassembled WGS sequence"/>
</dbReference>
<sequence>RRSGAGRGRGRGAYLFSLSLPLASSSSTGSGVAPPRSPLQLRRHRSPSHLLVISTRILELVVTLSSPACSAAGGENKNSS</sequence>
<comment type="caution">
    <text evidence="3">The sequence shown here is derived from an EMBL/GenBank/DDBJ whole genome shotgun (WGS) entry which is preliminary data.</text>
</comment>
<protein>
    <submittedName>
        <fullName evidence="3">Uncharacterized protein</fullName>
    </submittedName>
</protein>